<evidence type="ECO:0000256" key="1">
    <source>
        <dbReference type="SAM" id="SignalP"/>
    </source>
</evidence>
<dbReference type="GeneID" id="54410483"/>
<dbReference type="RefSeq" id="XP_033527485.1">
    <property type="nucleotide sequence ID" value="XM_033670051.1"/>
</dbReference>
<sequence length="208" mass="22112">MYSKSLPLLATLTSVLSLLSPTLAAPNVTVVPVSGNSADCTVYPGYNATSGIAGPWLLEATSTGNPALDGFKNTIYSEGSGRDGYSIVTFPKTNSNTTKPTVQCNDGWGLQILSPLQSFAYIYNPSLSYSAGSSQSHPAILLYHHYIDGVQQDGVFLGSQDYSINQGSTSYVFRFADNLSGWTVTLASRPESVVLGENEYLGFVKIAA</sequence>
<name>A0A6A6APM0_9PLEO</name>
<feature type="signal peptide" evidence="1">
    <location>
        <begin position="1"/>
        <end position="24"/>
    </location>
</feature>
<protein>
    <submittedName>
        <fullName evidence="2">Uncharacterized protein</fullName>
    </submittedName>
</protein>
<dbReference type="OrthoDB" id="3545468at2759"/>
<keyword evidence="1" id="KW-0732">Signal</keyword>
<evidence type="ECO:0000313" key="2">
    <source>
        <dbReference type="EMBL" id="KAF2133098.1"/>
    </source>
</evidence>
<dbReference type="EMBL" id="ML977499">
    <property type="protein sequence ID" value="KAF2133098.1"/>
    <property type="molecule type" value="Genomic_DNA"/>
</dbReference>
<gene>
    <name evidence="2" type="ORF">P153DRAFT_381541</name>
</gene>
<organism evidence="2 3">
    <name type="scientific">Dothidotthia symphoricarpi CBS 119687</name>
    <dbReference type="NCBI Taxonomy" id="1392245"/>
    <lineage>
        <taxon>Eukaryota</taxon>
        <taxon>Fungi</taxon>
        <taxon>Dikarya</taxon>
        <taxon>Ascomycota</taxon>
        <taxon>Pezizomycotina</taxon>
        <taxon>Dothideomycetes</taxon>
        <taxon>Pleosporomycetidae</taxon>
        <taxon>Pleosporales</taxon>
        <taxon>Dothidotthiaceae</taxon>
        <taxon>Dothidotthia</taxon>
    </lineage>
</organism>
<dbReference type="AlphaFoldDB" id="A0A6A6APM0"/>
<proteinExistence type="predicted"/>
<accession>A0A6A6APM0</accession>
<reference evidence="2" key="1">
    <citation type="journal article" date="2020" name="Stud. Mycol.">
        <title>101 Dothideomycetes genomes: a test case for predicting lifestyles and emergence of pathogens.</title>
        <authorList>
            <person name="Haridas S."/>
            <person name="Albert R."/>
            <person name="Binder M."/>
            <person name="Bloem J."/>
            <person name="Labutti K."/>
            <person name="Salamov A."/>
            <person name="Andreopoulos B."/>
            <person name="Baker S."/>
            <person name="Barry K."/>
            <person name="Bills G."/>
            <person name="Bluhm B."/>
            <person name="Cannon C."/>
            <person name="Castanera R."/>
            <person name="Culley D."/>
            <person name="Daum C."/>
            <person name="Ezra D."/>
            <person name="Gonzalez J."/>
            <person name="Henrissat B."/>
            <person name="Kuo A."/>
            <person name="Liang C."/>
            <person name="Lipzen A."/>
            <person name="Lutzoni F."/>
            <person name="Magnuson J."/>
            <person name="Mondo S."/>
            <person name="Nolan M."/>
            <person name="Ohm R."/>
            <person name="Pangilinan J."/>
            <person name="Park H.-J."/>
            <person name="Ramirez L."/>
            <person name="Alfaro M."/>
            <person name="Sun H."/>
            <person name="Tritt A."/>
            <person name="Yoshinaga Y."/>
            <person name="Zwiers L.-H."/>
            <person name="Turgeon B."/>
            <person name="Goodwin S."/>
            <person name="Spatafora J."/>
            <person name="Crous P."/>
            <person name="Grigoriev I."/>
        </authorList>
    </citation>
    <scope>NUCLEOTIDE SEQUENCE</scope>
    <source>
        <strain evidence="2">CBS 119687</strain>
    </source>
</reference>
<dbReference type="Proteomes" id="UP000799771">
    <property type="component" value="Unassembled WGS sequence"/>
</dbReference>
<feature type="chain" id="PRO_5025375698" evidence="1">
    <location>
        <begin position="25"/>
        <end position="208"/>
    </location>
</feature>
<keyword evidence="3" id="KW-1185">Reference proteome</keyword>
<evidence type="ECO:0000313" key="3">
    <source>
        <dbReference type="Proteomes" id="UP000799771"/>
    </source>
</evidence>